<dbReference type="InterPro" id="IPR033479">
    <property type="entry name" value="dCache_1"/>
</dbReference>
<comment type="caution">
    <text evidence="8">The sequence shown here is derived from an EMBL/GenBank/DDBJ whole genome shotgun (WGS) entry which is preliminary data.</text>
</comment>
<evidence type="ECO:0000256" key="3">
    <source>
        <dbReference type="ARBA" id="ARBA00022692"/>
    </source>
</evidence>
<organism evidence="8 9">
    <name type="scientific">Cyanomargarita calcarea GSE-NOS-MK-12-04C</name>
    <dbReference type="NCBI Taxonomy" id="2839659"/>
    <lineage>
        <taxon>Bacteria</taxon>
        <taxon>Bacillati</taxon>
        <taxon>Cyanobacteriota</taxon>
        <taxon>Cyanophyceae</taxon>
        <taxon>Nostocales</taxon>
        <taxon>Cyanomargaritaceae</taxon>
        <taxon>Cyanomargarita</taxon>
    </lineage>
</organism>
<evidence type="ECO:0000313" key="8">
    <source>
        <dbReference type="EMBL" id="MBW4666102.1"/>
    </source>
</evidence>
<dbReference type="Pfam" id="PF02743">
    <property type="entry name" value="dCache_1"/>
    <property type="match status" value="1"/>
</dbReference>
<dbReference type="GO" id="GO:0005886">
    <property type="term" value="C:plasma membrane"/>
    <property type="evidence" value="ECO:0007669"/>
    <property type="project" value="UniProtKB-SubCell"/>
</dbReference>
<evidence type="ECO:0000256" key="6">
    <source>
        <dbReference type="SAM" id="Phobius"/>
    </source>
</evidence>
<keyword evidence="2" id="KW-1003">Cell membrane</keyword>
<comment type="subcellular location">
    <subcellularLocation>
        <location evidence="1">Cell membrane</location>
        <topology evidence="1">Multi-pass membrane protein</topology>
    </subcellularLocation>
</comment>
<evidence type="ECO:0000313" key="9">
    <source>
        <dbReference type="Proteomes" id="UP000729701"/>
    </source>
</evidence>
<feature type="transmembrane region" description="Helical" evidence="6">
    <location>
        <begin position="12"/>
        <end position="38"/>
    </location>
</feature>
<name>A0A951UQY2_9CYAN</name>
<protein>
    <submittedName>
        <fullName evidence="8">Cache domain-containing protein</fullName>
    </submittedName>
</protein>
<reference evidence="8" key="1">
    <citation type="submission" date="2021-05" db="EMBL/GenBank/DDBJ databases">
        <authorList>
            <person name="Pietrasiak N."/>
            <person name="Ward R."/>
            <person name="Stajich J.E."/>
            <person name="Kurbessoian T."/>
        </authorList>
    </citation>
    <scope>NUCLEOTIDE SEQUENCE</scope>
    <source>
        <strain evidence="8">GSE-NOS-MK-12-04C</strain>
    </source>
</reference>
<accession>A0A951UQY2</accession>
<evidence type="ECO:0000256" key="4">
    <source>
        <dbReference type="ARBA" id="ARBA00022989"/>
    </source>
</evidence>
<keyword evidence="5 6" id="KW-0472">Membrane</keyword>
<evidence type="ECO:0000259" key="7">
    <source>
        <dbReference type="Pfam" id="PF02743"/>
    </source>
</evidence>
<proteinExistence type="predicted"/>
<keyword evidence="4 6" id="KW-1133">Transmembrane helix</keyword>
<evidence type="ECO:0000256" key="1">
    <source>
        <dbReference type="ARBA" id="ARBA00004651"/>
    </source>
</evidence>
<evidence type="ECO:0000256" key="5">
    <source>
        <dbReference type="ARBA" id="ARBA00023136"/>
    </source>
</evidence>
<evidence type="ECO:0000256" key="2">
    <source>
        <dbReference type="ARBA" id="ARBA00022475"/>
    </source>
</evidence>
<feature type="domain" description="Cache" evidence="7">
    <location>
        <begin position="47"/>
        <end position="280"/>
    </location>
</feature>
<gene>
    <name evidence="8" type="ORF">KME60_01335</name>
</gene>
<sequence>MTKPSVQLGKSLSLRFVLIVPFVLQIFAAVGLVGYLSFRNGQKAVNDLALRLQNEVSDRVDQHLDGYLNTARHLARGLGDTVDTGLLDPQDKDKVRRYFWKQMQIYNIGYIGFAFKSGDFAAAGRLLDDGRVTVDEVSPQKYGNSHNYIYETDIEGNRTKQVLDLGNYAFEKESWYADTARLGKSMWSSVYQWQMPPYTLSVSANRPVYDKNKNLIGVIGVDQRLTQISDFLQQLRVSQSGTIFILEQNGLIIGTSGNEKVFTLVNNKEPKRLKATDSDNPLIQATAKHLIKQFGSFDKIKDNRTLEFSLNNQRQFVQVKPWKDDWGLDWLVVVAGNCEFARTNWF</sequence>
<dbReference type="Proteomes" id="UP000729701">
    <property type="component" value="Unassembled WGS sequence"/>
</dbReference>
<dbReference type="EMBL" id="JAHHGZ010000001">
    <property type="protein sequence ID" value="MBW4666102.1"/>
    <property type="molecule type" value="Genomic_DNA"/>
</dbReference>
<dbReference type="Gene3D" id="3.30.450.20">
    <property type="entry name" value="PAS domain"/>
    <property type="match status" value="1"/>
</dbReference>
<dbReference type="CDD" id="cd12913">
    <property type="entry name" value="PDC1_MCP_like"/>
    <property type="match status" value="1"/>
</dbReference>
<dbReference type="AlphaFoldDB" id="A0A951UQY2"/>
<reference evidence="8" key="2">
    <citation type="journal article" date="2022" name="Microbiol. Resour. Announc.">
        <title>Metagenome Sequencing to Explore Phylogenomics of Terrestrial Cyanobacteria.</title>
        <authorList>
            <person name="Ward R.D."/>
            <person name="Stajich J.E."/>
            <person name="Johansen J.R."/>
            <person name="Huntemann M."/>
            <person name="Clum A."/>
            <person name="Foster B."/>
            <person name="Foster B."/>
            <person name="Roux S."/>
            <person name="Palaniappan K."/>
            <person name="Varghese N."/>
            <person name="Mukherjee S."/>
            <person name="Reddy T.B.K."/>
            <person name="Daum C."/>
            <person name="Copeland A."/>
            <person name="Chen I.A."/>
            <person name="Ivanova N.N."/>
            <person name="Kyrpides N.C."/>
            <person name="Shapiro N."/>
            <person name="Eloe-Fadrosh E.A."/>
            <person name="Pietrasiak N."/>
        </authorList>
    </citation>
    <scope>NUCLEOTIDE SEQUENCE</scope>
    <source>
        <strain evidence="8">GSE-NOS-MK-12-04C</strain>
    </source>
</reference>
<keyword evidence="3 6" id="KW-0812">Transmembrane</keyword>